<evidence type="ECO:0000313" key="7">
    <source>
        <dbReference type="EMBL" id="SFN18793.1"/>
    </source>
</evidence>
<dbReference type="AlphaFoldDB" id="A0A1I4WZY8"/>
<evidence type="ECO:0000256" key="2">
    <source>
        <dbReference type="ARBA" id="ARBA00022692"/>
    </source>
</evidence>
<protein>
    <recommendedName>
        <fullName evidence="6">DUF1232 domain-containing protein</fullName>
    </recommendedName>
</protein>
<dbReference type="InterPro" id="IPR010652">
    <property type="entry name" value="DUF1232"/>
</dbReference>
<keyword evidence="4 5" id="KW-0472">Membrane</keyword>
<evidence type="ECO:0000256" key="3">
    <source>
        <dbReference type="ARBA" id="ARBA00022989"/>
    </source>
</evidence>
<dbReference type="RefSeq" id="WP_090959407.1">
    <property type="nucleotide sequence ID" value="NZ_FOVG01000001.1"/>
</dbReference>
<evidence type="ECO:0000313" key="8">
    <source>
        <dbReference type="Proteomes" id="UP000198968"/>
    </source>
</evidence>
<reference evidence="8" key="1">
    <citation type="submission" date="2016-10" db="EMBL/GenBank/DDBJ databases">
        <authorList>
            <person name="Varghese N."/>
            <person name="Submissions S."/>
        </authorList>
    </citation>
    <scope>NUCLEOTIDE SEQUENCE [LARGE SCALE GENOMIC DNA]</scope>
    <source>
        <strain evidence="8">OV426</strain>
    </source>
</reference>
<evidence type="ECO:0000256" key="5">
    <source>
        <dbReference type="SAM" id="Phobius"/>
    </source>
</evidence>
<accession>A0A1I4WZY8</accession>
<evidence type="ECO:0000256" key="1">
    <source>
        <dbReference type="ARBA" id="ARBA00004127"/>
    </source>
</evidence>
<dbReference type="Proteomes" id="UP000198968">
    <property type="component" value="Unassembled WGS sequence"/>
</dbReference>
<feature type="transmembrane region" description="Helical" evidence="5">
    <location>
        <begin position="100"/>
        <end position="119"/>
    </location>
</feature>
<dbReference type="GO" id="GO:0012505">
    <property type="term" value="C:endomembrane system"/>
    <property type="evidence" value="ECO:0007669"/>
    <property type="project" value="UniProtKB-SubCell"/>
</dbReference>
<feature type="domain" description="DUF1232" evidence="6">
    <location>
        <begin position="34"/>
        <end position="68"/>
    </location>
</feature>
<keyword evidence="8" id="KW-1185">Reference proteome</keyword>
<dbReference type="Pfam" id="PF06803">
    <property type="entry name" value="DUF1232"/>
    <property type="match status" value="1"/>
</dbReference>
<gene>
    <name evidence="7" type="ORF">SAMN05428971_0422</name>
</gene>
<evidence type="ECO:0000259" key="6">
    <source>
        <dbReference type="Pfam" id="PF06803"/>
    </source>
</evidence>
<organism evidence="7 8">
    <name type="scientific">Candidatus Pantoea varia</name>
    <dbReference type="NCBI Taxonomy" id="1881036"/>
    <lineage>
        <taxon>Bacteria</taxon>
        <taxon>Pseudomonadati</taxon>
        <taxon>Pseudomonadota</taxon>
        <taxon>Gammaproteobacteria</taxon>
        <taxon>Enterobacterales</taxon>
        <taxon>Erwiniaceae</taxon>
        <taxon>Pantoea</taxon>
    </lineage>
</organism>
<dbReference type="OrthoDB" id="9804184at2"/>
<sequence>MIFSRLRRWATLIKRDVFVLWFAFRDPRTPWWNKLAMMGLVAYGVSPIDLIPDVIPFVGLLDDAVIIPTGVMVLLRLLPREVRISSSERAQAQHSRGKKMAGWLGVVGLIWLALIIYLVRHSLS</sequence>
<evidence type="ECO:0000256" key="4">
    <source>
        <dbReference type="ARBA" id="ARBA00023136"/>
    </source>
</evidence>
<keyword evidence="2 5" id="KW-0812">Transmembrane</keyword>
<dbReference type="EMBL" id="FOVG01000001">
    <property type="protein sequence ID" value="SFN18793.1"/>
    <property type="molecule type" value="Genomic_DNA"/>
</dbReference>
<comment type="subcellular location">
    <subcellularLocation>
        <location evidence="1">Endomembrane system</location>
        <topology evidence="1">Multi-pass membrane protein</topology>
    </subcellularLocation>
</comment>
<keyword evidence="3 5" id="KW-1133">Transmembrane helix</keyword>
<name>A0A1I4WZY8_9GAMM</name>
<proteinExistence type="predicted"/>